<feature type="transmembrane region" description="Helical" evidence="1">
    <location>
        <begin position="56"/>
        <end position="81"/>
    </location>
</feature>
<accession>A0ABQ5LV98</accession>
<keyword evidence="1" id="KW-0812">Transmembrane</keyword>
<dbReference type="Proteomes" id="UP001144205">
    <property type="component" value="Unassembled WGS sequence"/>
</dbReference>
<feature type="transmembrane region" description="Helical" evidence="1">
    <location>
        <begin position="203"/>
        <end position="227"/>
    </location>
</feature>
<dbReference type="Pfam" id="PF14329">
    <property type="entry name" value="DUF4386"/>
    <property type="match status" value="1"/>
</dbReference>
<feature type="transmembrane region" description="Helical" evidence="1">
    <location>
        <begin position="179"/>
        <end position="197"/>
    </location>
</feature>
<comment type="caution">
    <text evidence="2">The sequence shown here is derived from an EMBL/GenBank/DDBJ whole genome shotgun (WGS) entry which is preliminary data.</text>
</comment>
<protein>
    <submittedName>
        <fullName evidence="2">DUF4386 domain-containing protein</fullName>
    </submittedName>
</protein>
<evidence type="ECO:0000313" key="3">
    <source>
        <dbReference type="Proteomes" id="UP001144205"/>
    </source>
</evidence>
<feature type="transmembrane region" description="Helical" evidence="1">
    <location>
        <begin position="102"/>
        <end position="128"/>
    </location>
</feature>
<keyword evidence="1" id="KW-1133">Transmembrane helix</keyword>
<evidence type="ECO:0000256" key="1">
    <source>
        <dbReference type="SAM" id="Phobius"/>
    </source>
</evidence>
<organism evidence="2 3">
    <name type="scientific">Sinisalibacter aestuarii</name>
    <dbReference type="NCBI Taxonomy" id="2949426"/>
    <lineage>
        <taxon>Bacteria</taxon>
        <taxon>Pseudomonadati</taxon>
        <taxon>Pseudomonadota</taxon>
        <taxon>Alphaproteobacteria</taxon>
        <taxon>Rhodobacterales</taxon>
        <taxon>Roseobacteraceae</taxon>
        <taxon>Sinisalibacter</taxon>
    </lineage>
</organism>
<keyword evidence="3" id="KW-1185">Reference proteome</keyword>
<dbReference type="EMBL" id="BROH01000008">
    <property type="protein sequence ID" value="GKY88879.1"/>
    <property type="molecule type" value="Genomic_DNA"/>
</dbReference>
<feature type="transmembrane region" description="Helical" evidence="1">
    <location>
        <begin position="12"/>
        <end position="36"/>
    </location>
</feature>
<dbReference type="RefSeq" id="WP_281842917.1">
    <property type="nucleotide sequence ID" value="NZ_BROH01000008.1"/>
</dbReference>
<dbReference type="InterPro" id="IPR025495">
    <property type="entry name" value="DUF4386"/>
</dbReference>
<gene>
    <name evidence="2" type="ORF">STA1M1_27480</name>
</gene>
<name>A0ABQ5LV98_9RHOB</name>
<evidence type="ECO:0000313" key="2">
    <source>
        <dbReference type="EMBL" id="GKY88879.1"/>
    </source>
</evidence>
<feature type="transmembrane region" description="Helical" evidence="1">
    <location>
        <begin position="148"/>
        <end position="167"/>
    </location>
</feature>
<proteinExistence type="predicted"/>
<sequence>MSVFSDPQSRGFARVTGLFYLSVAFIGPFAILYVPAQIGVPGDAAATLNNLIAKRGLFMAGAGGEAAIMLIEVVLAALLYTMFRVVNPTLSAMAGLARFGEAAVMGAMLLFSAAALSVADPATAFGGIDEVQRAGLAATMVHAHDAGVWVWQLFFALHLAILGQLVARSGLYPRLIGHAMTLGSVGYVLDTMSAFAFPNSGALAMVTGVFLAIVTLAEVSFALWLIIRGPRRAAA</sequence>
<reference evidence="2" key="1">
    <citation type="journal article" date="2023" name="Int. J. Syst. Evol. Microbiol.">
        <title>Sinisalibacter aestuarii sp. nov., isolated from estuarine sediment of the Arakawa River.</title>
        <authorList>
            <person name="Arafat S.T."/>
            <person name="Hirano S."/>
            <person name="Sato A."/>
            <person name="Takeuchi K."/>
            <person name="Yasuda T."/>
            <person name="Terahara T."/>
            <person name="Hamada M."/>
            <person name="Kobayashi T."/>
        </authorList>
    </citation>
    <scope>NUCLEOTIDE SEQUENCE</scope>
    <source>
        <strain evidence="2">B-399</strain>
    </source>
</reference>
<keyword evidence="1" id="KW-0472">Membrane</keyword>